<dbReference type="AlphaFoldDB" id="A0A8J8TFQ0"/>
<dbReference type="RefSeq" id="WP_020448759.1">
    <property type="nucleotide sequence ID" value="NZ_CAYAYE010000015.1"/>
</dbReference>
<evidence type="ECO:0000313" key="14">
    <source>
        <dbReference type="EMBL" id="TQS84691.1"/>
    </source>
</evidence>
<dbReference type="InterPro" id="IPR036390">
    <property type="entry name" value="WH_DNA-bd_sf"/>
</dbReference>
<dbReference type="InterPro" id="IPR022689">
    <property type="entry name" value="Iron_dep_repressor"/>
</dbReference>
<evidence type="ECO:0000256" key="5">
    <source>
        <dbReference type="ARBA" id="ARBA00022491"/>
    </source>
</evidence>
<evidence type="ECO:0000256" key="9">
    <source>
        <dbReference type="ARBA" id="ARBA00023159"/>
    </source>
</evidence>
<dbReference type="SUPFAM" id="SSF47979">
    <property type="entry name" value="Iron-dependent repressor protein, dimerization domain"/>
    <property type="match status" value="1"/>
</dbReference>
<dbReference type="GO" id="GO:0003700">
    <property type="term" value="F:DNA-binding transcription factor activity"/>
    <property type="evidence" value="ECO:0007669"/>
    <property type="project" value="InterPro"/>
</dbReference>
<dbReference type="InterPro" id="IPR008988">
    <property type="entry name" value="Transcriptional_repressor_C"/>
</dbReference>
<dbReference type="PROSITE" id="PS50944">
    <property type="entry name" value="HTH_DTXR"/>
    <property type="match status" value="1"/>
</dbReference>
<keyword evidence="10" id="KW-0804">Transcription</keyword>
<evidence type="ECO:0000256" key="1">
    <source>
        <dbReference type="ARBA" id="ARBA00004496"/>
    </source>
</evidence>
<dbReference type="GO" id="GO:0003677">
    <property type="term" value="F:DNA binding"/>
    <property type="evidence" value="ECO:0007669"/>
    <property type="project" value="UniProtKB-KW"/>
</dbReference>
<keyword evidence="8" id="KW-0238">DNA-binding</keyword>
<keyword evidence="11" id="KW-0464">Manganese</keyword>
<comment type="caution">
    <text evidence="14">The sequence shown here is derived from an EMBL/GenBank/DDBJ whole genome shotgun (WGS) entry which is preliminary data.</text>
</comment>
<protein>
    <recommendedName>
        <fullName evidence="12">Manganese transport regulator</fullName>
    </recommendedName>
</protein>
<dbReference type="InterPro" id="IPR022687">
    <property type="entry name" value="HTH_DTXR"/>
</dbReference>
<dbReference type="InterPro" id="IPR001367">
    <property type="entry name" value="Fe_dep_repressor"/>
</dbReference>
<accession>A0A8J8TFQ0</accession>
<feature type="domain" description="HTH dtxR-type" evidence="13">
    <location>
        <begin position="1"/>
        <end position="63"/>
    </location>
</feature>
<name>A0A8J8TFQ0_9ARCH</name>
<sequence length="219" mass="24314">MISENIEDYLACIYDLSIDGGVVKTNQIASKLNISPGSVSEMIKKLSSLGYVSYEQYRGVSLTDEGLTIARRVKRRHRLLERFFVDILGMKTEESHDEAMKLEHTVSDESVERISKILRDPVVCPDGNPIPPPDIPQPDVSGLSVQLDTLKQGEAASITHIASEDLDRVRRLISMGFVPGHDIQIDEKVPVGGPLLVRIDGRRIALAKDMASLVWVRRA</sequence>
<dbReference type="SMART" id="SM00899">
    <property type="entry name" value="FeoA"/>
    <property type="match status" value="1"/>
</dbReference>
<comment type="similarity">
    <text evidence="2">Belongs to the DtxR/MntR family.</text>
</comment>
<evidence type="ECO:0000256" key="7">
    <source>
        <dbReference type="ARBA" id="ARBA00023015"/>
    </source>
</evidence>
<evidence type="ECO:0000256" key="6">
    <source>
        <dbReference type="ARBA" id="ARBA00023004"/>
    </source>
</evidence>
<dbReference type="Gene3D" id="2.30.30.90">
    <property type="match status" value="1"/>
</dbReference>
<dbReference type="Pfam" id="PF02742">
    <property type="entry name" value="Fe_dep_repr_C"/>
    <property type="match status" value="1"/>
</dbReference>
<dbReference type="PANTHER" id="PTHR33238">
    <property type="entry name" value="IRON (METAL) DEPENDENT REPRESSOR, DTXR FAMILY"/>
    <property type="match status" value="1"/>
</dbReference>
<dbReference type="InterPro" id="IPR007167">
    <property type="entry name" value="Fe-transptr_FeoA-like"/>
</dbReference>
<comment type="subcellular location">
    <subcellularLocation>
        <location evidence="1">Cytoplasm</location>
    </subcellularLocation>
</comment>
<evidence type="ECO:0000256" key="12">
    <source>
        <dbReference type="ARBA" id="ARBA00032593"/>
    </source>
</evidence>
<comment type="subunit">
    <text evidence="3">Homodimer.</text>
</comment>
<dbReference type="SUPFAM" id="SSF50037">
    <property type="entry name" value="C-terminal domain of transcriptional repressors"/>
    <property type="match status" value="1"/>
</dbReference>
<dbReference type="PANTHER" id="PTHR33238:SF11">
    <property type="entry name" value="TRANSCRIPTIONAL REGULATOR MNTR"/>
    <property type="match status" value="1"/>
</dbReference>
<evidence type="ECO:0000313" key="15">
    <source>
        <dbReference type="Proteomes" id="UP000752814"/>
    </source>
</evidence>
<evidence type="ECO:0000256" key="4">
    <source>
        <dbReference type="ARBA" id="ARBA00022490"/>
    </source>
</evidence>
<evidence type="ECO:0000256" key="3">
    <source>
        <dbReference type="ARBA" id="ARBA00011738"/>
    </source>
</evidence>
<evidence type="ECO:0000259" key="13">
    <source>
        <dbReference type="PROSITE" id="PS50944"/>
    </source>
</evidence>
<dbReference type="Pfam" id="PF01325">
    <property type="entry name" value="Fe_dep_repress"/>
    <property type="match status" value="1"/>
</dbReference>
<dbReference type="SUPFAM" id="SSF46785">
    <property type="entry name" value="Winged helix' DNA-binding domain"/>
    <property type="match status" value="1"/>
</dbReference>
<evidence type="ECO:0000256" key="11">
    <source>
        <dbReference type="ARBA" id="ARBA00023211"/>
    </source>
</evidence>
<dbReference type="InterPro" id="IPR036421">
    <property type="entry name" value="Fe_dep_repressor_sf"/>
</dbReference>
<evidence type="ECO:0000256" key="10">
    <source>
        <dbReference type="ARBA" id="ARBA00023163"/>
    </source>
</evidence>
<dbReference type="GO" id="GO:0046914">
    <property type="term" value="F:transition metal ion binding"/>
    <property type="evidence" value="ECO:0007669"/>
    <property type="project" value="InterPro"/>
</dbReference>
<organism evidence="14 15">
    <name type="scientific">Candidatus Methanomassiliicoccus intestinalis</name>
    <dbReference type="NCBI Taxonomy" id="1406512"/>
    <lineage>
        <taxon>Archaea</taxon>
        <taxon>Methanobacteriati</taxon>
        <taxon>Thermoplasmatota</taxon>
        <taxon>Thermoplasmata</taxon>
        <taxon>Methanomassiliicoccales</taxon>
        <taxon>Methanomassiliicoccaceae</taxon>
        <taxon>Methanomassiliicoccus</taxon>
    </lineage>
</organism>
<reference evidence="14" key="1">
    <citation type="submission" date="2016-03" db="EMBL/GenBank/DDBJ databases">
        <authorList>
            <person name="Borrel G."/>
            <person name="Mccann A."/>
            <person name="O'Toole P.W."/>
        </authorList>
    </citation>
    <scope>NUCLEOTIDE SEQUENCE</scope>
    <source>
        <strain evidence="14">183</strain>
    </source>
</reference>
<dbReference type="SMART" id="SM00529">
    <property type="entry name" value="HTH_DTXR"/>
    <property type="match status" value="1"/>
</dbReference>
<evidence type="ECO:0000256" key="8">
    <source>
        <dbReference type="ARBA" id="ARBA00023125"/>
    </source>
</evidence>
<keyword evidence="5" id="KW-0678">Repressor</keyword>
<dbReference type="OMA" id="NYKKYQG"/>
<dbReference type="Gene3D" id="1.10.10.10">
    <property type="entry name" value="Winged helix-like DNA-binding domain superfamily/Winged helix DNA-binding domain"/>
    <property type="match status" value="1"/>
</dbReference>
<proteinExistence type="inferred from homology"/>
<dbReference type="InterPro" id="IPR038157">
    <property type="entry name" value="FeoA_core_dom"/>
</dbReference>
<dbReference type="GO" id="GO:0046983">
    <property type="term" value="F:protein dimerization activity"/>
    <property type="evidence" value="ECO:0007669"/>
    <property type="project" value="InterPro"/>
</dbReference>
<gene>
    <name evidence="14" type="ORF">A3207_01260</name>
</gene>
<keyword evidence="6" id="KW-0408">Iron</keyword>
<dbReference type="EMBL" id="LVVT01000001">
    <property type="protein sequence ID" value="TQS84691.1"/>
    <property type="molecule type" value="Genomic_DNA"/>
</dbReference>
<dbReference type="Pfam" id="PF04023">
    <property type="entry name" value="FeoA"/>
    <property type="match status" value="1"/>
</dbReference>
<evidence type="ECO:0000256" key="2">
    <source>
        <dbReference type="ARBA" id="ARBA00007871"/>
    </source>
</evidence>
<keyword evidence="4" id="KW-0963">Cytoplasm</keyword>
<dbReference type="GO" id="GO:0005737">
    <property type="term" value="C:cytoplasm"/>
    <property type="evidence" value="ECO:0007669"/>
    <property type="project" value="UniProtKB-SubCell"/>
</dbReference>
<dbReference type="GeneID" id="41323291"/>
<dbReference type="Gene3D" id="1.10.60.10">
    <property type="entry name" value="Iron dependent repressor, metal binding and dimerisation domain"/>
    <property type="match status" value="1"/>
</dbReference>
<dbReference type="Proteomes" id="UP000752814">
    <property type="component" value="Unassembled WGS sequence"/>
</dbReference>
<dbReference type="InterPro" id="IPR036388">
    <property type="entry name" value="WH-like_DNA-bd_sf"/>
</dbReference>
<dbReference type="InterPro" id="IPR050536">
    <property type="entry name" value="DtxR_MntR_Metal-Reg"/>
</dbReference>
<keyword evidence="9" id="KW-0010">Activator</keyword>
<keyword evidence="7" id="KW-0805">Transcription regulation</keyword>